<dbReference type="RefSeq" id="WP_161870631.1">
    <property type="nucleotide sequence ID" value="NZ_MAEI02000001.1"/>
</dbReference>
<evidence type="ECO:0000256" key="2">
    <source>
        <dbReference type="SAM" id="Phobius"/>
    </source>
</evidence>
<feature type="coiled-coil region" evidence="1">
    <location>
        <begin position="26"/>
        <end position="53"/>
    </location>
</feature>
<gene>
    <name evidence="3" type="ORF">BAU18_000586</name>
</gene>
<name>A0ABV0EYW4_9ENTE</name>
<comment type="caution">
    <text evidence="3">The sequence shown here is derived from an EMBL/GenBank/DDBJ whole genome shotgun (WGS) entry which is preliminary data.</text>
</comment>
<dbReference type="Proteomes" id="UP001429357">
    <property type="component" value="Unassembled WGS sequence"/>
</dbReference>
<keyword evidence="1" id="KW-0175">Coiled coil</keyword>
<evidence type="ECO:0000256" key="1">
    <source>
        <dbReference type="SAM" id="Coils"/>
    </source>
</evidence>
<evidence type="ECO:0008006" key="5">
    <source>
        <dbReference type="Google" id="ProtNLM"/>
    </source>
</evidence>
<protein>
    <recommendedName>
        <fullName evidence="5">Holin</fullName>
    </recommendedName>
</protein>
<organism evidence="3 4">
    <name type="scientific">Enterococcus diestrammenae</name>
    <dbReference type="NCBI Taxonomy" id="1155073"/>
    <lineage>
        <taxon>Bacteria</taxon>
        <taxon>Bacillati</taxon>
        <taxon>Bacillota</taxon>
        <taxon>Bacilli</taxon>
        <taxon>Lactobacillales</taxon>
        <taxon>Enterococcaceae</taxon>
        <taxon>Enterococcus</taxon>
    </lineage>
</organism>
<evidence type="ECO:0000313" key="4">
    <source>
        <dbReference type="Proteomes" id="UP001429357"/>
    </source>
</evidence>
<dbReference type="Pfam" id="PF10779">
    <property type="entry name" value="XhlA"/>
    <property type="match status" value="1"/>
</dbReference>
<keyword evidence="2" id="KW-1133">Transmembrane helix</keyword>
<keyword evidence="2" id="KW-0472">Membrane</keyword>
<accession>A0ABV0EYW4</accession>
<proteinExistence type="predicted"/>
<dbReference type="EMBL" id="MAEI02000001">
    <property type="protein sequence ID" value="MEO1781008.1"/>
    <property type="molecule type" value="Genomic_DNA"/>
</dbReference>
<evidence type="ECO:0000313" key="3">
    <source>
        <dbReference type="EMBL" id="MEO1781008.1"/>
    </source>
</evidence>
<dbReference type="InterPro" id="IPR019715">
    <property type="entry name" value="Haemolysin_XhlA"/>
</dbReference>
<reference evidence="3 4" key="2">
    <citation type="submission" date="2024-02" db="EMBL/GenBank/DDBJ databases">
        <title>The Genome Sequence of Enterococcus diestrammenae JM9A.</title>
        <authorList>
            <person name="Earl A."/>
            <person name="Manson A."/>
            <person name="Gilmore M."/>
            <person name="Sanders J."/>
            <person name="Shea T."/>
            <person name="Howe W."/>
            <person name="Livny J."/>
            <person name="Cuomo C."/>
            <person name="Neafsey D."/>
            <person name="Birren B."/>
        </authorList>
    </citation>
    <scope>NUCLEOTIDE SEQUENCE [LARGE SCALE GENOMIC DNA]</scope>
    <source>
        <strain evidence="3 4">JM9A</strain>
    </source>
</reference>
<feature type="transmembrane region" description="Helical" evidence="2">
    <location>
        <begin position="56"/>
        <end position="74"/>
    </location>
</feature>
<reference evidence="4" key="1">
    <citation type="submission" date="2016-06" db="EMBL/GenBank/DDBJ databases">
        <title>Four novel species of enterococci isolated from chicken manure.</title>
        <authorList>
            <person name="Van Tyne D."/>
        </authorList>
    </citation>
    <scope>NUCLEOTIDE SEQUENCE [LARGE SCALE GENOMIC DNA]</scope>
    <source>
        <strain evidence="4">JM9A</strain>
    </source>
</reference>
<sequence>MEKNENSLWMEIVQRLTKIEENTKGIDQVSDKASRALAKAEENEKDIAEIKENQKWTWRTIAGIGVSVIVYILNKIIGGL</sequence>
<keyword evidence="2" id="KW-0812">Transmembrane</keyword>
<keyword evidence="4" id="KW-1185">Reference proteome</keyword>